<dbReference type="EMBL" id="MK301608">
    <property type="protein sequence ID" value="AZU99594.1"/>
    <property type="molecule type" value="Genomic_DNA"/>
</dbReference>
<accession>A0A3T0IIK5</accession>
<reference evidence="1" key="1">
    <citation type="submission" date="2018-12" db="EMBL/GenBank/DDBJ databases">
        <title>Characterization of a N4-like bacteriophage infecting a coral-derived Vibrio strain.</title>
        <authorList>
            <person name="Huang S."/>
        </authorList>
    </citation>
    <scope>NUCLEOTIDE SEQUENCE [LARGE SCALE GENOMIC DNA]</scope>
</reference>
<dbReference type="InterPro" id="IPR023214">
    <property type="entry name" value="HAD_sf"/>
</dbReference>
<dbReference type="InterPro" id="IPR036412">
    <property type="entry name" value="HAD-like_sf"/>
</dbReference>
<dbReference type="Gene3D" id="3.40.50.1000">
    <property type="entry name" value="HAD superfamily/HAD-like"/>
    <property type="match status" value="1"/>
</dbReference>
<dbReference type="Proteomes" id="UP000290131">
    <property type="component" value="Segment"/>
</dbReference>
<gene>
    <name evidence="1" type="ORF">SBP1_gp002</name>
</gene>
<dbReference type="SUPFAM" id="SSF56784">
    <property type="entry name" value="HAD-like"/>
    <property type="match status" value="1"/>
</dbReference>
<evidence type="ECO:0000313" key="2">
    <source>
        <dbReference type="Proteomes" id="UP000290131"/>
    </source>
</evidence>
<protein>
    <submittedName>
        <fullName evidence="1">Phosphatase</fullName>
    </submittedName>
</protein>
<sequence>MTQINKLMSLFDLSTRIGNNTSSDTTATTVDGTHQQGNMETMEQKLVIFDLDNTLRDNKGSSHMIPCNLGLSMNIAANWAPWQAYVNENSKPIEYMCELYASMVSNPEYLVYIVTSSSFGTLDWLDKHHLPDPDGVVERAITNDSTPTDYKKNYIDINQNIHLWVDDCPKICKYAREKEIKVLQVTHNYYEHQK</sequence>
<proteinExistence type="predicted"/>
<organism evidence="1">
    <name type="scientific">Vibrio virus vB_VspP_SBP1</name>
    <dbReference type="NCBI Taxonomy" id="2500581"/>
    <lineage>
        <taxon>Viruses</taxon>
        <taxon>Duplodnaviria</taxon>
        <taxon>Heunggongvirae</taxon>
        <taxon>Uroviricota</taxon>
        <taxon>Caudoviricetes</taxon>
        <taxon>Schitoviridae</taxon>
        <taxon>Electravirus</taxon>
        <taxon>Electravirus Sbp1</taxon>
    </lineage>
</organism>
<keyword evidence="2" id="KW-1185">Reference proteome</keyword>
<name>A0A3T0IIK5_9CAUD</name>
<evidence type="ECO:0000313" key="1">
    <source>
        <dbReference type="EMBL" id="AZU99594.1"/>
    </source>
</evidence>